<feature type="transmembrane region" description="Helical" evidence="1">
    <location>
        <begin position="267"/>
        <end position="285"/>
    </location>
</feature>
<proteinExistence type="predicted"/>
<feature type="transmembrane region" description="Helical" evidence="1">
    <location>
        <begin position="241"/>
        <end position="261"/>
    </location>
</feature>
<sequence>MNHNKILKSIIMYQVITFFILIWITYSVKFELEVYKSFYMIVFLTFKLCEFIFIKSLYRISKRGISLLITLGICELHVLYMIAFNPKFLVIGYIVAIIILQRFAKHSIELFCQESIQDRFTIVYKIYLVLGFLSAIGFFYCDILPVLFNIYVLITLIFILINFYIFSIKIKYIFRKQYSFLIILMMLISILNISIPLWNFIVSSYLELFSIGWITILITIMLILTSILFYRNRMVASCLDLLLAIILTILISIIIFVFILNVNPTKLILYGTLFLFMPYILYLIFEINSTNVYIKKTQGLGIQMMLREEKIQKDVSVFLHDEILQDLNAVIQLLQLKDQQNNKKLIEETIKNLSVCIRNKMNNYSPKLLDSASLYDNYYLLINMLLERYKNKDIVCRLNASKNIMLIAPYDILVYRWIRETVNNAFKYSEARNIEVTIDIKDNHVKIIIEDDGVYCDTVPIQLGHGLSTIKEQVECLQGNFVLYQGEDSGLGICIEFDLEGDGAVEYFINR</sequence>
<gene>
    <name evidence="2" type="ORF">CJD_0439</name>
</gene>
<dbReference type="GO" id="GO:0016301">
    <property type="term" value="F:kinase activity"/>
    <property type="evidence" value="ECO:0007669"/>
    <property type="project" value="UniProtKB-KW"/>
</dbReference>
<dbReference type="Gene3D" id="3.30.565.10">
    <property type="entry name" value="Histidine kinase-like ATPase, C-terminal domain"/>
    <property type="match status" value="1"/>
</dbReference>
<feature type="transmembrane region" description="Helical" evidence="1">
    <location>
        <begin position="178"/>
        <end position="202"/>
    </location>
</feature>
<keyword evidence="2" id="KW-0418">Kinase</keyword>
<dbReference type="SUPFAM" id="SSF55874">
    <property type="entry name" value="ATPase domain of HSP90 chaperone/DNA topoisomerase II/histidine kinase"/>
    <property type="match status" value="1"/>
</dbReference>
<keyword evidence="1" id="KW-0472">Membrane</keyword>
<feature type="transmembrane region" description="Helical" evidence="1">
    <location>
        <begin position="208"/>
        <end position="229"/>
    </location>
</feature>
<name>B1V0D3_CLOPF</name>
<organism evidence="2 3">
    <name type="scientific">Clostridium perfringens D str. JGS1721</name>
    <dbReference type="NCBI Taxonomy" id="488537"/>
    <lineage>
        <taxon>Bacteria</taxon>
        <taxon>Bacillati</taxon>
        <taxon>Bacillota</taxon>
        <taxon>Clostridia</taxon>
        <taxon>Eubacteriales</taxon>
        <taxon>Clostridiaceae</taxon>
        <taxon>Clostridium</taxon>
    </lineage>
</organism>
<dbReference type="AlphaFoldDB" id="B1V0D3"/>
<dbReference type="InterPro" id="IPR036890">
    <property type="entry name" value="HATPase_C_sf"/>
</dbReference>
<comment type="caution">
    <text evidence="2">The sequence shown here is derived from an EMBL/GenBank/DDBJ whole genome shotgun (WGS) entry which is preliminary data.</text>
</comment>
<protein>
    <submittedName>
        <fullName evidence="2">Putative two-component sensor histidine kinase</fullName>
    </submittedName>
</protein>
<keyword evidence="1" id="KW-1133">Transmembrane helix</keyword>
<evidence type="ECO:0000313" key="3">
    <source>
        <dbReference type="Proteomes" id="UP000003188"/>
    </source>
</evidence>
<accession>B1V0D3</accession>
<dbReference type="EMBL" id="ABOO01000006">
    <property type="protein sequence ID" value="EDT72707.1"/>
    <property type="molecule type" value="Genomic_DNA"/>
</dbReference>
<keyword evidence="2" id="KW-0808">Transferase</keyword>
<feature type="transmembrane region" description="Helical" evidence="1">
    <location>
        <begin position="146"/>
        <end position="166"/>
    </location>
</feature>
<reference evidence="2 3" key="1">
    <citation type="submission" date="2008-03" db="EMBL/GenBank/DDBJ databases">
        <authorList>
            <person name="Paulsen I."/>
            <person name="Sebastian Y."/>
        </authorList>
    </citation>
    <scope>NUCLEOTIDE SEQUENCE [LARGE SCALE GENOMIC DNA]</scope>
    <source>
        <strain evidence="3">D str. JGS1721</strain>
    </source>
</reference>
<feature type="transmembrane region" description="Helical" evidence="1">
    <location>
        <begin position="88"/>
        <end position="104"/>
    </location>
</feature>
<evidence type="ECO:0000313" key="2">
    <source>
        <dbReference type="EMBL" id="EDT72707.1"/>
    </source>
</evidence>
<dbReference type="RefSeq" id="WP_003473819.1">
    <property type="nucleotide sequence ID" value="NZ_ABOO01000006.1"/>
</dbReference>
<evidence type="ECO:0000256" key="1">
    <source>
        <dbReference type="SAM" id="Phobius"/>
    </source>
</evidence>
<keyword evidence="1" id="KW-0812">Transmembrane</keyword>
<feature type="transmembrane region" description="Helical" evidence="1">
    <location>
        <begin position="124"/>
        <end position="140"/>
    </location>
</feature>
<feature type="transmembrane region" description="Helical" evidence="1">
    <location>
        <begin position="7"/>
        <end position="26"/>
    </location>
</feature>
<dbReference type="Proteomes" id="UP000003188">
    <property type="component" value="Unassembled WGS sequence"/>
</dbReference>
<feature type="transmembrane region" description="Helical" evidence="1">
    <location>
        <begin position="38"/>
        <end position="58"/>
    </location>
</feature>